<feature type="binding site" evidence="4">
    <location>
        <position position="194"/>
    </location>
    <ligand>
        <name>substrate</name>
    </ligand>
</feature>
<protein>
    <recommendedName>
        <fullName evidence="1 3">UDP-glucose 6-dehydrogenase</fullName>
        <ecNumber evidence="3">1.1.1.22</ecNumber>
    </recommendedName>
</protein>
<dbReference type="OrthoDB" id="9803238at2"/>
<name>A0A1K1U777_9GAMM</name>
<evidence type="ECO:0000256" key="2">
    <source>
        <dbReference type="ARBA" id="ARBA00023002"/>
    </source>
</evidence>
<dbReference type="PANTHER" id="PTHR43750">
    <property type="entry name" value="UDP-GLUCOSE 6-DEHYDROGENASE TUAD"/>
    <property type="match status" value="1"/>
</dbReference>
<dbReference type="EMBL" id="FPJW01000001">
    <property type="protein sequence ID" value="SFX08656.1"/>
    <property type="molecule type" value="Genomic_DNA"/>
</dbReference>
<sequence>MNVLMLGNNLESWTLTAALASTGCVVHLSAAQLPEADSELMEPDLYRLLLKQQDAGRLVYASSMAAVELLIDARHHDKGQHQLQQDLLDFASHVAALPGDHTCVVALVQPVPVGTTERLQTLLQQQGYHQLTLVYWPGFVQAGRALESFTRAGRIILGSNQPVATRLIRRLMSPFNRSRDALMVMPPKEAELTKIAINGMLATRVSFMNELSELASQRGIDIETVRQGIGSDGRIGHQYLYPGCGFGGEAFLQTLDQLADELQDRTGFGLLCSVRAINDQQKDLLFQKLWRFYRADLKGKRVALWGCAFKPNTASIAGSPALVLIEALLAHDVQVQVYDPMALPTLKKHLGQRSELIYASSPEAAAESADAILLVTEWKEFWNLNLQKIQSSMNTPLLLDGRNIYDPQDMHHQGWTYSGIGRGQAI</sequence>
<feature type="domain" description="UDP-glucose/GDP-mannose dehydrogenase C-terminal" evidence="5">
    <location>
        <begin position="303"/>
        <end position="407"/>
    </location>
</feature>
<dbReference type="NCBIfam" id="TIGR03026">
    <property type="entry name" value="NDP-sugDHase"/>
    <property type="match status" value="1"/>
</dbReference>
<comment type="catalytic activity">
    <reaction evidence="3">
        <text>UDP-alpha-D-glucose + 2 NAD(+) + H2O = UDP-alpha-D-glucuronate + 2 NADH + 3 H(+)</text>
        <dbReference type="Rhea" id="RHEA:23596"/>
        <dbReference type="ChEBI" id="CHEBI:15377"/>
        <dbReference type="ChEBI" id="CHEBI:15378"/>
        <dbReference type="ChEBI" id="CHEBI:57540"/>
        <dbReference type="ChEBI" id="CHEBI:57945"/>
        <dbReference type="ChEBI" id="CHEBI:58052"/>
        <dbReference type="ChEBI" id="CHEBI:58885"/>
        <dbReference type="EC" id="1.1.1.22"/>
    </reaction>
</comment>
<feature type="binding site" evidence="4">
    <location>
        <position position="310"/>
    </location>
    <ligand>
        <name>substrate</name>
    </ligand>
</feature>
<evidence type="ECO:0000313" key="7">
    <source>
        <dbReference type="Proteomes" id="UP000182350"/>
    </source>
</evidence>
<dbReference type="SUPFAM" id="SSF52413">
    <property type="entry name" value="UDP-glucose/GDP-mannose dehydrogenase C-terminal domain"/>
    <property type="match status" value="1"/>
</dbReference>
<dbReference type="EC" id="1.1.1.22" evidence="3"/>
<dbReference type="InterPro" id="IPR014027">
    <property type="entry name" value="UDP-Glc/GDP-Man_DH_C"/>
</dbReference>
<dbReference type="Gene3D" id="1.20.5.100">
    <property type="entry name" value="Cytochrome c1, transmembrane anchor, C-terminal"/>
    <property type="match status" value="1"/>
</dbReference>
<dbReference type="AlphaFoldDB" id="A0A1K1U777"/>
<dbReference type="SMART" id="SM00984">
    <property type="entry name" value="UDPG_MGDP_dh_C"/>
    <property type="match status" value="1"/>
</dbReference>
<dbReference type="RefSeq" id="WP_072324701.1">
    <property type="nucleotide sequence ID" value="NZ_FPJW01000001.1"/>
</dbReference>
<dbReference type="InterPro" id="IPR036220">
    <property type="entry name" value="UDP-Glc/GDP-Man_DH_C_sf"/>
</dbReference>
<evidence type="ECO:0000259" key="5">
    <source>
        <dbReference type="SMART" id="SM00984"/>
    </source>
</evidence>
<feature type="binding site" evidence="4">
    <location>
        <position position="247"/>
    </location>
    <ligand>
        <name>substrate</name>
    </ligand>
</feature>
<dbReference type="PIRSF" id="PIRSF500134">
    <property type="entry name" value="UDPglc_DH_bac"/>
    <property type="match status" value="1"/>
</dbReference>
<dbReference type="PIRSF" id="PIRSF000124">
    <property type="entry name" value="UDPglc_GDPman_dh"/>
    <property type="match status" value="1"/>
</dbReference>
<keyword evidence="2 3" id="KW-0560">Oxidoreductase</keyword>
<dbReference type="InterPro" id="IPR014026">
    <property type="entry name" value="UDP-Glc/GDP-Man_DH_dimer"/>
</dbReference>
<dbReference type="InterPro" id="IPR017476">
    <property type="entry name" value="UDP-Glc/GDP-Man"/>
</dbReference>
<accession>A0A1K1U777</accession>
<gene>
    <name evidence="6" type="ORF">SAMN02745752_00484</name>
</gene>
<comment type="similarity">
    <text evidence="3">Belongs to the UDP-glucose/GDP-mannose dehydrogenase family.</text>
</comment>
<dbReference type="Pfam" id="PF00984">
    <property type="entry name" value="UDPG_MGDP_dh"/>
    <property type="match status" value="1"/>
</dbReference>
<dbReference type="InterPro" id="IPR008927">
    <property type="entry name" value="6-PGluconate_DH-like_C_sf"/>
</dbReference>
<evidence type="ECO:0000256" key="1">
    <source>
        <dbReference type="ARBA" id="ARBA00015132"/>
    </source>
</evidence>
<dbReference type="Proteomes" id="UP000182350">
    <property type="component" value="Unassembled WGS sequence"/>
</dbReference>
<evidence type="ECO:0000313" key="6">
    <source>
        <dbReference type="EMBL" id="SFX08656.1"/>
    </source>
</evidence>
<dbReference type="GO" id="GO:0000271">
    <property type="term" value="P:polysaccharide biosynthetic process"/>
    <property type="evidence" value="ECO:0007669"/>
    <property type="project" value="InterPro"/>
</dbReference>
<dbReference type="STRING" id="1122209.SAMN02745752_00484"/>
<dbReference type="GO" id="GO:0051287">
    <property type="term" value="F:NAD binding"/>
    <property type="evidence" value="ECO:0007669"/>
    <property type="project" value="InterPro"/>
</dbReference>
<reference evidence="6 7" key="1">
    <citation type="submission" date="2016-11" db="EMBL/GenBank/DDBJ databases">
        <authorList>
            <person name="Jaros S."/>
            <person name="Januszkiewicz K."/>
            <person name="Wedrychowicz H."/>
        </authorList>
    </citation>
    <scope>NUCLEOTIDE SEQUENCE [LARGE SCALE GENOMIC DNA]</scope>
    <source>
        <strain evidence="6 7">DSM 21637</strain>
    </source>
</reference>
<evidence type="ECO:0000256" key="4">
    <source>
        <dbReference type="PIRSR" id="PIRSR500134-2"/>
    </source>
</evidence>
<dbReference type="SUPFAM" id="SSF48179">
    <property type="entry name" value="6-phosphogluconate dehydrogenase C-terminal domain-like"/>
    <property type="match status" value="1"/>
</dbReference>
<keyword evidence="7" id="KW-1185">Reference proteome</keyword>
<dbReference type="InterPro" id="IPR028357">
    <property type="entry name" value="UDPglc_DH_bac"/>
</dbReference>
<dbReference type="PANTHER" id="PTHR43750:SF3">
    <property type="entry name" value="UDP-GLUCOSE 6-DEHYDROGENASE TUAD"/>
    <property type="match status" value="1"/>
</dbReference>
<keyword evidence="3" id="KW-0520">NAD</keyword>
<feature type="binding site" evidence="4">
    <location>
        <begin position="239"/>
        <end position="243"/>
    </location>
    <ligand>
        <name>substrate</name>
    </ligand>
</feature>
<proteinExistence type="inferred from homology"/>
<evidence type="ECO:0000256" key="3">
    <source>
        <dbReference type="PIRNR" id="PIRNR000124"/>
    </source>
</evidence>
<organism evidence="6 7">
    <name type="scientific">Marinospirillum alkaliphilum DSM 21637</name>
    <dbReference type="NCBI Taxonomy" id="1122209"/>
    <lineage>
        <taxon>Bacteria</taxon>
        <taxon>Pseudomonadati</taxon>
        <taxon>Pseudomonadota</taxon>
        <taxon>Gammaproteobacteria</taxon>
        <taxon>Oceanospirillales</taxon>
        <taxon>Oceanospirillaceae</taxon>
        <taxon>Marinospirillum</taxon>
    </lineage>
</organism>
<dbReference type="Gene3D" id="3.40.50.720">
    <property type="entry name" value="NAD(P)-binding Rossmann-like Domain"/>
    <property type="match status" value="2"/>
</dbReference>
<dbReference type="InterPro" id="IPR036291">
    <property type="entry name" value="NAD(P)-bd_dom_sf"/>
</dbReference>
<dbReference type="GO" id="GO:0006065">
    <property type="term" value="P:UDP-glucuronate biosynthetic process"/>
    <property type="evidence" value="ECO:0007669"/>
    <property type="project" value="UniProtKB-UniPathway"/>
</dbReference>
<dbReference type="SUPFAM" id="SSF51735">
    <property type="entry name" value="NAD(P)-binding Rossmann-fold domains"/>
    <property type="match status" value="1"/>
</dbReference>
<dbReference type="GO" id="GO:0003979">
    <property type="term" value="F:UDP-glucose 6-dehydrogenase activity"/>
    <property type="evidence" value="ECO:0007669"/>
    <property type="project" value="UniProtKB-EC"/>
</dbReference>
<dbReference type="UniPathway" id="UPA00038">
    <property type="reaction ID" value="UER00491"/>
</dbReference>
<dbReference type="Pfam" id="PF03720">
    <property type="entry name" value="UDPG_MGDP_dh_C"/>
    <property type="match status" value="1"/>
</dbReference>